<evidence type="ECO:0000259" key="10">
    <source>
        <dbReference type="Pfam" id="PF01909"/>
    </source>
</evidence>
<evidence type="ECO:0000256" key="5">
    <source>
        <dbReference type="ARBA" id="ARBA00022723"/>
    </source>
</evidence>
<dbReference type="SUPFAM" id="SSF81301">
    <property type="entry name" value="Nucleotidyltransferase"/>
    <property type="match status" value="1"/>
</dbReference>
<keyword evidence="6" id="KW-0547">Nucleotide-binding</keyword>
<dbReference type="CDD" id="cd05403">
    <property type="entry name" value="NT_KNTase_like"/>
    <property type="match status" value="1"/>
</dbReference>
<evidence type="ECO:0000256" key="8">
    <source>
        <dbReference type="ARBA" id="ARBA00022842"/>
    </source>
</evidence>
<keyword evidence="8" id="KW-0460">Magnesium</keyword>
<evidence type="ECO:0000256" key="6">
    <source>
        <dbReference type="ARBA" id="ARBA00022741"/>
    </source>
</evidence>
<name>A0A9D1YX85_9MICO</name>
<dbReference type="InterPro" id="IPR002934">
    <property type="entry name" value="Polymerase_NTP_transf_dom"/>
</dbReference>
<comment type="cofactor">
    <cofactor evidence="1">
        <name>Mg(2+)</name>
        <dbReference type="ChEBI" id="CHEBI:18420"/>
    </cofactor>
</comment>
<feature type="domain" description="Polymerase nucleotidyl transferase" evidence="10">
    <location>
        <begin position="38"/>
        <end position="84"/>
    </location>
</feature>
<proteinExistence type="inferred from homology"/>
<evidence type="ECO:0000256" key="3">
    <source>
        <dbReference type="ARBA" id="ARBA00022679"/>
    </source>
</evidence>
<evidence type="ECO:0000256" key="4">
    <source>
        <dbReference type="ARBA" id="ARBA00022695"/>
    </source>
</evidence>
<gene>
    <name evidence="11" type="ORF">H9830_13455</name>
</gene>
<keyword evidence="2" id="KW-1277">Toxin-antitoxin system</keyword>
<dbReference type="PANTHER" id="PTHR33571">
    <property type="entry name" value="SSL8005 PROTEIN"/>
    <property type="match status" value="1"/>
</dbReference>
<dbReference type="AlphaFoldDB" id="A0A9D1YX85"/>
<accession>A0A9D1YX85</accession>
<dbReference type="InterPro" id="IPR043519">
    <property type="entry name" value="NT_sf"/>
</dbReference>
<evidence type="ECO:0000256" key="9">
    <source>
        <dbReference type="ARBA" id="ARBA00038276"/>
    </source>
</evidence>
<keyword evidence="7" id="KW-0067">ATP-binding</keyword>
<comment type="similarity">
    <text evidence="9">Belongs to the MntA antitoxin family.</text>
</comment>
<dbReference type="GO" id="GO:0016779">
    <property type="term" value="F:nucleotidyltransferase activity"/>
    <property type="evidence" value="ECO:0007669"/>
    <property type="project" value="UniProtKB-KW"/>
</dbReference>
<keyword evidence="4" id="KW-0548">Nucleotidyltransferase</keyword>
<protein>
    <submittedName>
        <fullName evidence="11">Nucleotidyltransferase domain-containing protein</fullName>
    </submittedName>
</protein>
<dbReference type="EMBL" id="DXDC01000407">
    <property type="protein sequence ID" value="HIY67270.1"/>
    <property type="molecule type" value="Genomic_DNA"/>
</dbReference>
<dbReference type="GO" id="GO:0046872">
    <property type="term" value="F:metal ion binding"/>
    <property type="evidence" value="ECO:0007669"/>
    <property type="project" value="UniProtKB-KW"/>
</dbReference>
<evidence type="ECO:0000256" key="2">
    <source>
        <dbReference type="ARBA" id="ARBA00022649"/>
    </source>
</evidence>
<dbReference type="Gene3D" id="3.30.460.10">
    <property type="entry name" value="Beta Polymerase, domain 2"/>
    <property type="match status" value="1"/>
</dbReference>
<dbReference type="Pfam" id="PF01909">
    <property type="entry name" value="NTP_transf_2"/>
    <property type="match status" value="1"/>
</dbReference>
<evidence type="ECO:0000256" key="7">
    <source>
        <dbReference type="ARBA" id="ARBA00022840"/>
    </source>
</evidence>
<comment type="caution">
    <text evidence="11">The sequence shown here is derived from an EMBL/GenBank/DDBJ whole genome shotgun (WGS) entry which is preliminary data.</text>
</comment>
<evidence type="ECO:0000313" key="11">
    <source>
        <dbReference type="EMBL" id="HIY67270.1"/>
    </source>
</evidence>
<reference evidence="11" key="2">
    <citation type="submission" date="2021-04" db="EMBL/GenBank/DDBJ databases">
        <authorList>
            <person name="Gilroy R."/>
        </authorList>
    </citation>
    <scope>NUCLEOTIDE SEQUENCE</scope>
    <source>
        <strain evidence="11">ChiGjej1B1-98</strain>
    </source>
</reference>
<reference evidence="11" key="1">
    <citation type="journal article" date="2021" name="PeerJ">
        <title>Extensive microbial diversity within the chicken gut microbiome revealed by metagenomics and culture.</title>
        <authorList>
            <person name="Gilroy R."/>
            <person name="Ravi A."/>
            <person name="Getino M."/>
            <person name="Pursley I."/>
            <person name="Horton D.L."/>
            <person name="Alikhan N.F."/>
            <person name="Baker D."/>
            <person name="Gharbi K."/>
            <person name="Hall N."/>
            <person name="Watson M."/>
            <person name="Adriaenssens E.M."/>
            <person name="Foster-Nyarko E."/>
            <person name="Jarju S."/>
            <person name="Secka A."/>
            <person name="Antonio M."/>
            <person name="Oren A."/>
            <person name="Chaudhuri R.R."/>
            <person name="La Ragione R."/>
            <person name="Hildebrand F."/>
            <person name="Pallen M.J."/>
        </authorList>
    </citation>
    <scope>NUCLEOTIDE SEQUENCE</scope>
    <source>
        <strain evidence="11">ChiGjej1B1-98</strain>
    </source>
</reference>
<organism evidence="11 12">
    <name type="scientific">Candidatus Agrococcus pullicola</name>
    <dbReference type="NCBI Taxonomy" id="2838429"/>
    <lineage>
        <taxon>Bacteria</taxon>
        <taxon>Bacillati</taxon>
        <taxon>Actinomycetota</taxon>
        <taxon>Actinomycetes</taxon>
        <taxon>Micrococcales</taxon>
        <taxon>Microbacteriaceae</taxon>
        <taxon>Agrococcus</taxon>
    </lineage>
</organism>
<evidence type="ECO:0000256" key="1">
    <source>
        <dbReference type="ARBA" id="ARBA00001946"/>
    </source>
</evidence>
<evidence type="ECO:0000313" key="12">
    <source>
        <dbReference type="Proteomes" id="UP000824005"/>
    </source>
</evidence>
<dbReference type="InterPro" id="IPR052038">
    <property type="entry name" value="Type-VII_TA_antitoxin"/>
</dbReference>
<keyword evidence="5" id="KW-0479">Metal-binding</keyword>
<sequence>MNASSVTSETLALYELLETHSEAFHALLDKYAASSPKLFGSIARGSAHAGSDIDILVEMDPADGNLLMRASGLMEETRALFGRDDVDIFPHQLLKQPVSASALAEAVAI</sequence>
<dbReference type="GO" id="GO:0005524">
    <property type="term" value="F:ATP binding"/>
    <property type="evidence" value="ECO:0007669"/>
    <property type="project" value="UniProtKB-KW"/>
</dbReference>
<dbReference type="PANTHER" id="PTHR33571:SF14">
    <property type="entry name" value="PROTEIN ADENYLYLTRANSFERASE MJ0435-RELATED"/>
    <property type="match status" value="1"/>
</dbReference>
<keyword evidence="3" id="KW-0808">Transferase</keyword>
<dbReference type="Proteomes" id="UP000824005">
    <property type="component" value="Unassembled WGS sequence"/>
</dbReference>